<gene>
    <name evidence="7" type="ORF">K2173_018482</name>
</gene>
<dbReference type="InterPro" id="IPR044593">
    <property type="entry name" value="FLZ8/MARD1"/>
</dbReference>
<name>A0AAV8UAS3_9ROSI</name>
<evidence type="ECO:0000256" key="3">
    <source>
        <dbReference type="ARBA" id="ARBA00022771"/>
    </source>
</evidence>
<feature type="region of interest" description="Disordered" evidence="5">
    <location>
        <begin position="1"/>
        <end position="31"/>
    </location>
</feature>
<sequence length="277" mass="30986">MLRNRSRTVTSKQSRMTDHSSQSPSAVSNTKQTTFFLGSPRFKAFIFKGVPETEPVRSPTSILETSKRISPLKNPFWCDSNQPKSPRFVPENKRSWEKLDTKGIVAVIDDIRGNEPVEKDGNPKSKPGNRAILFGTKLRVQIPPLPNVLSPVESPTSPGDFGIKTRNREVLSGLSMQAKDSPRAFTGCLSIGEMELSEDYTCVITHGPNPKTTHIFDNCIVESYTSDSATNGFLSFCHTCRKPLEPKNDIYMYRGEKGFCSHECRHQEMLLDDGVEN</sequence>
<protein>
    <recommendedName>
        <fullName evidence="6">FLZ-type domain-containing protein</fullName>
    </recommendedName>
</protein>
<dbReference type="Proteomes" id="UP001159364">
    <property type="component" value="Linkage Group LG08"/>
</dbReference>
<feature type="compositionally biased region" description="Polar residues" evidence="5">
    <location>
        <begin position="7"/>
        <end position="31"/>
    </location>
</feature>
<evidence type="ECO:0000256" key="1">
    <source>
        <dbReference type="ARBA" id="ARBA00009374"/>
    </source>
</evidence>
<keyword evidence="2" id="KW-0479">Metal-binding</keyword>
<organism evidence="7 8">
    <name type="scientific">Erythroxylum novogranatense</name>
    <dbReference type="NCBI Taxonomy" id="1862640"/>
    <lineage>
        <taxon>Eukaryota</taxon>
        <taxon>Viridiplantae</taxon>
        <taxon>Streptophyta</taxon>
        <taxon>Embryophyta</taxon>
        <taxon>Tracheophyta</taxon>
        <taxon>Spermatophyta</taxon>
        <taxon>Magnoliopsida</taxon>
        <taxon>eudicotyledons</taxon>
        <taxon>Gunneridae</taxon>
        <taxon>Pentapetalae</taxon>
        <taxon>rosids</taxon>
        <taxon>fabids</taxon>
        <taxon>Malpighiales</taxon>
        <taxon>Erythroxylaceae</taxon>
        <taxon>Erythroxylum</taxon>
    </lineage>
</organism>
<feature type="zinc finger region" description="FLZ-type" evidence="4">
    <location>
        <begin position="232"/>
        <end position="276"/>
    </location>
</feature>
<dbReference type="PANTHER" id="PTHR46443">
    <property type="entry name" value="FCS-LIKE ZINC FINGER 8"/>
    <property type="match status" value="1"/>
</dbReference>
<dbReference type="AlphaFoldDB" id="A0AAV8UAS3"/>
<dbReference type="EMBL" id="JAIWQS010000008">
    <property type="protein sequence ID" value="KAJ8899508.1"/>
    <property type="molecule type" value="Genomic_DNA"/>
</dbReference>
<evidence type="ECO:0000313" key="8">
    <source>
        <dbReference type="Proteomes" id="UP001159364"/>
    </source>
</evidence>
<keyword evidence="3" id="KW-0862">Zinc</keyword>
<comment type="caution">
    <text evidence="7">The sequence shown here is derived from an EMBL/GenBank/DDBJ whole genome shotgun (WGS) entry which is preliminary data.</text>
</comment>
<accession>A0AAV8UAS3</accession>
<dbReference type="GO" id="GO:0008270">
    <property type="term" value="F:zinc ion binding"/>
    <property type="evidence" value="ECO:0007669"/>
    <property type="project" value="UniProtKB-KW"/>
</dbReference>
<dbReference type="PANTHER" id="PTHR46443:SF3">
    <property type="entry name" value="PROTEIN MARD1"/>
    <property type="match status" value="1"/>
</dbReference>
<evidence type="ECO:0000256" key="4">
    <source>
        <dbReference type="PROSITE-ProRule" id="PRU01131"/>
    </source>
</evidence>
<feature type="domain" description="FLZ-type" evidence="6">
    <location>
        <begin position="232"/>
        <end position="276"/>
    </location>
</feature>
<comment type="similarity">
    <text evidence="1">Belongs to the FLZ family.</text>
</comment>
<reference evidence="7 8" key="1">
    <citation type="submission" date="2021-09" db="EMBL/GenBank/DDBJ databases">
        <title>Genomic insights and catalytic innovation underlie evolution of tropane alkaloids biosynthesis.</title>
        <authorList>
            <person name="Wang Y.-J."/>
            <person name="Tian T."/>
            <person name="Huang J.-P."/>
            <person name="Huang S.-X."/>
        </authorList>
    </citation>
    <scope>NUCLEOTIDE SEQUENCE [LARGE SCALE GENOMIC DNA]</scope>
    <source>
        <strain evidence="7">KIB-2018</strain>
        <tissue evidence="7">Leaf</tissue>
    </source>
</reference>
<dbReference type="PROSITE" id="PS51795">
    <property type="entry name" value="ZF_FLZ"/>
    <property type="match status" value="1"/>
</dbReference>
<evidence type="ECO:0000256" key="2">
    <source>
        <dbReference type="ARBA" id="ARBA00022723"/>
    </source>
</evidence>
<proteinExistence type="inferred from homology"/>
<evidence type="ECO:0000256" key="5">
    <source>
        <dbReference type="SAM" id="MobiDB-lite"/>
    </source>
</evidence>
<dbReference type="InterPro" id="IPR007650">
    <property type="entry name" value="Zf-FLZ_dom"/>
</dbReference>
<dbReference type="Pfam" id="PF04570">
    <property type="entry name" value="zf-FLZ"/>
    <property type="match status" value="1"/>
</dbReference>
<evidence type="ECO:0000259" key="6">
    <source>
        <dbReference type="PROSITE" id="PS51795"/>
    </source>
</evidence>
<keyword evidence="8" id="KW-1185">Reference proteome</keyword>
<evidence type="ECO:0000313" key="7">
    <source>
        <dbReference type="EMBL" id="KAJ8899508.1"/>
    </source>
</evidence>
<keyword evidence="3" id="KW-0863">Zinc-finger</keyword>